<evidence type="ECO:0000259" key="4">
    <source>
        <dbReference type="Pfam" id="PF01515"/>
    </source>
</evidence>
<dbReference type="AlphaFoldDB" id="A0AA35G7B8"/>
<dbReference type="InterPro" id="IPR012147">
    <property type="entry name" value="P_Ac_Bu_trans"/>
</dbReference>
<dbReference type="Pfam" id="PF01515">
    <property type="entry name" value="PTA_PTB"/>
    <property type="match status" value="1"/>
</dbReference>
<protein>
    <submittedName>
        <fullName evidence="5">Phosphate butyryltransferase</fullName>
    </submittedName>
</protein>
<keyword evidence="6" id="KW-1185">Reference proteome</keyword>
<dbReference type="Proteomes" id="UP001163687">
    <property type="component" value="Chromosome"/>
</dbReference>
<evidence type="ECO:0000313" key="5">
    <source>
        <dbReference type="EMBL" id="BDG59946.1"/>
    </source>
</evidence>
<keyword evidence="2" id="KW-0808">Transferase</keyword>
<dbReference type="EMBL" id="AP025628">
    <property type="protein sequence ID" value="BDG59946.1"/>
    <property type="molecule type" value="Genomic_DNA"/>
</dbReference>
<dbReference type="GO" id="GO:0016746">
    <property type="term" value="F:acyltransferase activity"/>
    <property type="evidence" value="ECO:0007669"/>
    <property type="project" value="UniProtKB-KW"/>
</dbReference>
<keyword evidence="3" id="KW-0012">Acyltransferase</keyword>
<dbReference type="InterPro" id="IPR002505">
    <property type="entry name" value="PTA_PTB"/>
</dbReference>
<accession>A0AA35G7B8</accession>
<dbReference type="Gene3D" id="3.40.718.10">
    <property type="entry name" value="Isopropylmalate Dehydrogenase"/>
    <property type="match status" value="1"/>
</dbReference>
<dbReference type="PANTHER" id="PTHR43356">
    <property type="entry name" value="PHOSPHATE ACETYLTRANSFERASE"/>
    <property type="match status" value="1"/>
</dbReference>
<evidence type="ECO:0000256" key="3">
    <source>
        <dbReference type="ARBA" id="ARBA00023315"/>
    </source>
</evidence>
<evidence type="ECO:0000256" key="1">
    <source>
        <dbReference type="ARBA" id="ARBA00005656"/>
    </source>
</evidence>
<organism evidence="5 6">
    <name type="scientific">Caldinitratiruptor microaerophilus</name>
    <dbReference type="NCBI Taxonomy" id="671077"/>
    <lineage>
        <taxon>Bacteria</taxon>
        <taxon>Bacillati</taxon>
        <taxon>Bacillota</taxon>
        <taxon>Clostridia</taxon>
        <taxon>Eubacteriales</taxon>
        <taxon>Symbiobacteriaceae</taxon>
        <taxon>Caldinitratiruptor</taxon>
    </lineage>
</organism>
<dbReference type="NCBIfam" id="NF006045">
    <property type="entry name" value="PRK08190.1"/>
    <property type="match status" value="1"/>
</dbReference>
<dbReference type="SUPFAM" id="SSF53659">
    <property type="entry name" value="Isocitrate/Isopropylmalate dehydrogenase-like"/>
    <property type="match status" value="1"/>
</dbReference>
<evidence type="ECO:0000313" key="6">
    <source>
        <dbReference type="Proteomes" id="UP001163687"/>
    </source>
</evidence>
<dbReference type="KEGG" id="cmic:caldi_10360"/>
<comment type="similarity">
    <text evidence="1">Belongs to the phosphate acetyltransferase and butyryltransferase family.</text>
</comment>
<gene>
    <name evidence="5" type="primary">ptb</name>
    <name evidence="5" type="ORF">caldi_10360</name>
</gene>
<dbReference type="RefSeq" id="WP_264844025.1">
    <property type="nucleotide sequence ID" value="NZ_AP025628.1"/>
</dbReference>
<feature type="domain" description="Phosphate acetyl/butaryl transferase" evidence="4">
    <location>
        <begin position="78"/>
        <end position="292"/>
    </location>
</feature>
<name>A0AA35G7B8_9FIRM</name>
<dbReference type="InterPro" id="IPR050500">
    <property type="entry name" value="Phos_Acetyltrans/Butyryltrans"/>
</dbReference>
<evidence type="ECO:0000256" key="2">
    <source>
        <dbReference type="ARBA" id="ARBA00022679"/>
    </source>
</evidence>
<dbReference type="PANTHER" id="PTHR43356:SF2">
    <property type="entry name" value="PHOSPHATE ACETYLTRANSFERASE"/>
    <property type="match status" value="1"/>
</dbReference>
<proteinExistence type="inferred from homology"/>
<reference evidence="5" key="1">
    <citation type="submission" date="2022-03" db="EMBL/GenBank/DDBJ databases">
        <title>Complete genome sequence of Caldinitratiruptor microaerophilus.</title>
        <authorList>
            <person name="Mukaiyama R."/>
            <person name="Nishiyama T."/>
            <person name="Ueda K."/>
        </authorList>
    </citation>
    <scope>NUCLEOTIDE SEQUENCE</scope>
    <source>
        <strain evidence="5">JCM 16183</strain>
    </source>
</reference>
<sequence length="297" mass="30827">MRSFAELLAAAKARGPRTLAVAAAADREVLAAVDMAHREGLCRAALVGDASRIAALAGELGVDLGPHRVVDEPDAERAAVRAVELVAMGEADFLMKGMLPTAALLRAVLDKERGLRTGQMLSHVGLLEVPGFGRLLGITDFVMNVAPDLKAKAAILRNALEVLRRIGLSEPRVAVLAAVEVVNPEMPATLDGALLSKMAERGEFGPCHVDGPLAMDLAVSEEAARHKGVGGPVAGRADLLLVPDLNAGNILYKALVYLAGARVAGVVVGARAPVVLISRADTAENKLYSIALGLIAS</sequence>
<dbReference type="PIRSF" id="PIRSF000428">
    <property type="entry name" value="P_Ac_trans"/>
    <property type="match status" value="1"/>
</dbReference>